<dbReference type="Gene3D" id="1.10.287.1490">
    <property type="match status" value="1"/>
</dbReference>
<protein>
    <submittedName>
        <fullName evidence="3">AAA domain-containing protein</fullName>
    </submittedName>
</protein>
<dbReference type="PANTHER" id="PTHR32114">
    <property type="entry name" value="ABC TRANSPORTER ABCH.3"/>
    <property type="match status" value="1"/>
</dbReference>
<feature type="coiled-coil region" evidence="1">
    <location>
        <begin position="232"/>
        <end position="396"/>
    </location>
</feature>
<accession>A0A4R3W008</accession>
<dbReference type="Gene3D" id="3.40.50.300">
    <property type="entry name" value="P-loop containing nucleotide triphosphate hydrolases"/>
    <property type="match status" value="1"/>
</dbReference>
<dbReference type="InterPro" id="IPR038734">
    <property type="entry name" value="YhaN_AAA"/>
</dbReference>
<dbReference type="InterPro" id="IPR027417">
    <property type="entry name" value="P-loop_NTPase"/>
</dbReference>
<dbReference type="AlphaFoldDB" id="A0A4R3W008"/>
<dbReference type="OrthoDB" id="1698838at2"/>
<proteinExistence type="predicted"/>
<gene>
    <name evidence="3" type="ORF">EDC17_101117</name>
</gene>
<evidence type="ECO:0000313" key="3">
    <source>
        <dbReference type="EMBL" id="TCV17100.1"/>
    </source>
</evidence>
<dbReference type="Pfam" id="PF13514">
    <property type="entry name" value="AAA_27"/>
    <property type="match status" value="1"/>
</dbReference>
<dbReference type="SUPFAM" id="SSF52540">
    <property type="entry name" value="P-loop containing nucleoside triphosphate hydrolases"/>
    <property type="match status" value="1"/>
</dbReference>
<reference evidence="3 4" key="1">
    <citation type="submission" date="2019-03" db="EMBL/GenBank/DDBJ databases">
        <title>Genomic Encyclopedia of Type Strains, Phase IV (KMG-IV): sequencing the most valuable type-strain genomes for metagenomic binning, comparative biology and taxonomic classification.</title>
        <authorList>
            <person name="Goeker M."/>
        </authorList>
    </citation>
    <scope>NUCLEOTIDE SEQUENCE [LARGE SCALE GENOMIC DNA]</scope>
    <source>
        <strain evidence="3 4">DSM 22362</strain>
    </source>
</reference>
<evidence type="ECO:0000256" key="1">
    <source>
        <dbReference type="SAM" id="Coils"/>
    </source>
</evidence>
<sequence>MNILIKTLTMVNFKGVKNFSVDFKFITNIYGANASGKTTIFDAFTWLLFGKDSSDRKDFNVKPLDNKGETKNRTENEVSAIIEVDGQDISIRHIQKEKWTKKRGEEVAEFTGNEHLYFWNEVPVNAGEFQAKVNDLLPENVFKLITNPLYFNSQKWQDQRAVLSELAGEITDDFLVGKYPELQQLLKSLDGKSLKEFKAMVALNKKNLKDALSSIPSRIDEAERSKPEPIDEDSINNRIAELQTQYDALEQAIVDKNAANESENKRIQKVQQDIHALKLEIQNIEADHRSAYNSEINQANSGVNEDKAKLANLESQLRIQESQLKQLESSHADQLARIERDKQDINDRLASLRILFASVNGRTLNPEDKICKECGREHEEDNINGLQAKFDFIKRKELESINEQGKGLKSDLNKREDDIKHAVDQFELTKSALLTSISNLKISIGEVTRRIENSANNKVEVVSFEDRVQLDDRIKHNNSKISELETQLESIPVDYGDLRIRKATINAELDSEKRKLNNSDQIAKIDLRILELKDQEKSMSRELASLEKQEFIAEKYERAKSEELENRVNSMFKFAKFKLFKPLINGGEEPTCQTTYNGVPFSDLNTAGKILVGIDIINTLSAHYGVVAPVFLDNRESVSAIPDTAAQTINLIVSPQDEKLRVA</sequence>
<comment type="caution">
    <text evidence="3">The sequence shown here is derived from an EMBL/GenBank/DDBJ whole genome shotgun (WGS) entry which is preliminary data.</text>
</comment>
<evidence type="ECO:0000259" key="2">
    <source>
        <dbReference type="Pfam" id="PF13514"/>
    </source>
</evidence>
<name>A0A4R3W008_9SPHI</name>
<evidence type="ECO:0000313" key="4">
    <source>
        <dbReference type="Proteomes" id="UP000295197"/>
    </source>
</evidence>
<keyword evidence="1" id="KW-0175">Coiled coil</keyword>
<dbReference type="PANTHER" id="PTHR32114:SF2">
    <property type="entry name" value="ABC TRANSPORTER ABCH.3"/>
    <property type="match status" value="1"/>
</dbReference>
<dbReference type="Proteomes" id="UP000295197">
    <property type="component" value="Unassembled WGS sequence"/>
</dbReference>
<feature type="domain" description="YhaN AAA" evidence="2">
    <location>
        <begin position="5"/>
        <end position="60"/>
    </location>
</feature>
<dbReference type="EMBL" id="SMBZ01000011">
    <property type="protein sequence ID" value="TCV17100.1"/>
    <property type="molecule type" value="Genomic_DNA"/>
</dbReference>
<organism evidence="3 4">
    <name type="scientific">Sphingobacterium alimentarium</name>
    <dbReference type="NCBI Taxonomy" id="797292"/>
    <lineage>
        <taxon>Bacteria</taxon>
        <taxon>Pseudomonadati</taxon>
        <taxon>Bacteroidota</taxon>
        <taxon>Sphingobacteriia</taxon>
        <taxon>Sphingobacteriales</taxon>
        <taxon>Sphingobacteriaceae</taxon>
        <taxon>Sphingobacterium</taxon>
    </lineage>
</organism>
<dbReference type="RefSeq" id="WP_132777191.1">
    <property type="nucleotide sequence ID" value="NZ_SMBZ01000011.1"/>
</dbReference>
<keyword evidence="4" id="KW-1185">Reference proteome</keyword>